<evidence type="ECO:0000313" key="2">
    <source>
        <dbReference type="EMBL" id="MFB9770125.1"/>
    </source>
</evidence>
<gene>
    <name evidence="2" type="ORF">ACFFLI_09655</name>
</gene>
<organism evidence="2 3">
    <name type="scientific">Lactiplantibacillus modestisalitolerans</name>
    <dbReference type="NCBI Taxonomy" id="1457219"/>
    <lineage>
        <taxon>Bacteria</taxon>
        <taxon>Bacillati</taxon>
        <taxon>Bacillota</taxon>
        <taxon>Bacilli</taxon>
        <taxon>Lactobacillales</taxon>
        <taxon>Lactobacillaceae</taxon>
        <taxon>Lactiplantibacillus</taxon>
    </lineage>
</organism>
<dbReference type="InterPro" id="IPR010359">
    <property type="entry name" value="IrrE_HExxH"/>
</dbReference>
<proteinExistence type="predicted"/>
<evidence type="ECO:0000259" key="1">
    <source>
        <dbReference type="Pfam" id="PF06114"/>
    </source>
</evidence>
<keyword evidence="3" id="KW-1185">Reference proteome</keyword>
<dbReference type="Pfam" id="PF06114">
    <property type="entry name" value="Peptidase_M78"/>
    <property type="match status" value="1"/>
</dbReference>
<dbReference type="Proteomes" id="UP001589691">
    <property type="component" value="Unassembled WGS sequence"/>
</dbReference>
<dbReference type="EMBL" id="JBHLZY010000025">
    <property type="protein sequence ID" value="MFB9770125.1"/>
    <property type="molecule type" value="Genomic_DNA"/>
</dbReference>
<comment type="caution">
    <text evidence="2">The sequence shown here is derived from an EMBL/GenBank/DDBJ whole genome shotgun (WGS) entry which is preliminary data.</text>
</comment>
<reference evidence="2 3" key="1">
    <citation type="submission" date="2024-09" db="EMBL/GenBank/DDBJ databases">
        <authorList>
            <person name="Sun Q."/>
            <person name="Mori K."/>
        </authorList>
    </citation>
    <scope>NUCLEOTIDE SEQUENCE [LARGE SCALE GENOMIC DNA]</scope>
    <source>
        <strain evidence="2 3">TBRC 4576</strain>
    </source>
</reference>
<feature type="domain" description="IrrE N-terminal-like" evidence="1">
    <location>
        <begin position="23"/>
        <end position="107"/>
    </location>
</feature>
<evidence type="ECO:0000313" key="3">
    <source>
        <dbReference type="Proteomes" id="UP001589691"/>
    </source>
</evidence>
<sequence length="135" mass="15260">MKIDNVVKMIVQRYGTADPFIIADKLNVQVEWSTLGPHPLGKTIYDGHSPIVLLNSRIKHKPIRNFTMGHELGHVILQEDLVGYYTTNRHGHSKLETEADKFSVALMGLLFIEDNNRVPGSYQELAYQYGVPLKG</sequence>
<protein>
    <submittedName>
        <fullName evidence="2">ImmA/IrrE family metallo-endopeptidase</fullName>
    </submittedName>
</protein>
<dbReference type="Gene3D" id="1.10.10.2910">
    <property type="match status" value="1"/>
</dbReference>
<accession>A0ABV5WWF5</accession>
<name>A0ABV5WWF5_9LACO</name>
<dbReference type="RefSeq" id="WP_225424367.1">
    <property type="nucleotide sequence ID" value="NZ_BJEA01000004.1"/>
</dbReference>